<gene>
    <name evidence="1" type="ORF">L2E82_28657</name>
</gene>
<accession>A0ACB9CWN6</accession>
<dbReference type="Proteomes" id="UP001055811">
    <property type="component" value="Linkage Group LG05"/>
</dbReference>
<comment type="caution">
    <text evidence="1">The sequence shown here is derived from an EMBL/GenBank/DDBJ whole genome shotgun (WGS) entry which is preliminary data.</text>
</comment>
<organism evidence="1 2">
    <name type="scientific">Cichorium intybus</name>
    <name type="common">Chicory</name>
    <dbReference type="NCBI Taxonomy" id="13427"/>
    <lineage>
        <taxon>Eukaryota</taxon>
        <taxon>Viridiplantae</taxon>
        <taxon>Streptophyta</taxon>
        <taxon>Embryophyta</taxon>
        <taxon>Tracheophyta</taxon>
        <taxon>Spermatophyta</taxon>
        <taxon>Magnoliopsida</taxon>
        <taxon>eudicotyledons</taxon>
        <taxon>Gunneridae</taxon>
        <taxon>Pentapetalae</taxon>
        <taxon>asterids</taxon>
        <taxon>campanulids</taxon>
        <taxon>Asterales</taxon>
        <taxon>Asteraceae</taxon>
        <taxon>Cichorioideae</taxon>
        <taxon>Cichorieae</taxon>
        <taxon>Cichoriinae</taxon>
        <taxon>Cichorium</taxon>
    </lineage>
</organism>
<evidence type="ECO:0000313" key="1">
    <source>
        <dbReference type="EMBL" id="KAI3738620.1"/>
    </source>
</evidence>
<keyword evidence="2" id="KW-1185">Reference proteome</keyword>
<reference evidence="1 2" key="2">
    <citation type="journal article" date="2022" name="Mol. Ecol. Resour.">
        <title>The genomes of chicory, endive, great burdock and yacon provide insights into Asteraceae paleo-polyploidization history and plant inulin production.</title>
        <authorList>
            <person name="Fan W."/>
            <person name="Wang S."/>
            <person name="Wang H."/>
            <person name="Wang A."/>
            <person name="Jiang F."/>
            <person name="Liu H."/>
            <person name="Zhao H."/>
            <person name="Xu D."/>
            <person name="Zhang Y."/>
        </authorList>
    </citation>
    <scope>NUCLEOTIDE SEQUENCE [LARGE SCALE GENOMIC DNA]</scope>
    <source>
        <strain evidence="2">cv. Punajuju</strain>
        <tissue evidence="1">Leaves</tissue>
    </source>
</reference>
<name>A0ACB9CWN6_CICIN</name>
<protein>
    <submittedName>
        <fullName evidence="1">Uncharacterized protein</fullName>
    </submittedName>
</protein>
<sequence length="593" mass="65074">MGGIGGGSMVSVSYDIGGMPLRQTGNSQPIPISALASALVNASPTEQRIMLQEHQRIEASPMAAVTSPMSSSPSHDEINGVFASERKVLLHLMLQLTPGSGDTIPLRFLPFPTSVLQFLKTLELLPEVAVLEEEPVRLEEEVVTSRQGLYQEAVYLSSRITIGNSDNDLSEQSSKTTTFDGTRSSMFPIEVESEPSNPPNNKPLNSLLRSGSTTLSQSHRIGGDFLNRLVDGVDLKKVDDGVLGKENRLSSQPLTSTNVKDLLKVKSSFNSDNNWVTVLDGTHEGVEFCSNLSHLQSILASCFLDLGINSNLYQVCVQVAVQWQTSSCQWSNKVNAQVADALLVQMMPRGRMYRYPRGRNVLDAFMGGIGGGSMVSVSYDIGGMPLRQTGNSQPIPISALASALVNASPTEQRIVCISSLLFTFSLIYTSSLQSCYYHVSCEAQQQRLTLQRLISMFEAEKHHHHKFLNILDRLEGEMLQEHQRIEASPMAAVTSPMSSSPSHDEINGVFASERKVSAVDNTNCFLGEVIHPYQTESDAELSLTIRDYVVVRKLSSNGWAEGECQGKAGWFPLEYVLEYVERRENISNSFAAK</sequence>
<reference evidence="2" key="1">
    <citation type="journal article" date="2022" name="Mol. Ecol. Resour.">
        <title>The genomes of chicory, endive, great burdock and yacon provide insights into Asteraceae palaeo-polyploidization history and plant inulin production.</title>
        <authorList>
            <person name="Fan W."/>
            <person name="Wang S."/>
            <person name="Wang H."/>
            <person name="Wang A."/>
            <person name="Jiang F."/>
            <person name="Liu H."/>
            <person name="Zhao H."/>
            <person name="Xu D."/>
            <person name="Zhang Y."/>
        </authorList>
    </citation>
    <scope>NUCLEOTIDE SEQUENCE [LARGE SCALE GENOMIC DNA]</scope>
    <source>
        <strain evidence="2">cv. Punajuju</strain>
    </source>
</reference>
<evidence type="ECO:0000313" key="2">
    <source>
        <dbReference type="Proteomes" id="UP001055811"/>
    </source>
</evidence>
<proteinExistence type="predicted"/>
<dbReference type="EMBL" id="CM042013">
    <property type="protein sequence ID" value="KAI3738620.1"/>
    <property type="molecule type" value="Genomic_DNA"/>
</dbReference>